<keyword evidence="10" id="KW-1185">Reference proteome</keyword>
<evidence type="ECO:0000256" key="1">
    <source>
        <dbReference type="ARBA" id="ARBA00005791"/>
    </source>
</evidence>
<keyword evidence="5" id="KW-0676">Redox-active center</keyword>
<keyword evidence="7" id="KW-1133">Transmembrane helix</keyword>
<evidence type="ECO:0000256" key="2">
    <source>
        <dbReference type="ARBA" id="ARBA00022729"/>
    </source>
</evidence>
<dbReference type="SUPFAM" id="SSF52833">
    <property type="entry name" value="Thioredoxin-like"/>
    <property type="match status" value="1"/>
</dbReference>
<feature type="domain" description="Thioredoxin-like fold" evidence="8">
    <location>
        <begin position="125"/>
        <end position="292"/>
    </location>
</feature>
<dbReference type="PANTHER" id="PTHR13887">
    <property type="entry name" value="GLUTATHIONE S-TRANSFERASE KAPPA"/>
    <property type="match status" value="1"/>
</dbReference>
<dbReference type="InterPro" id="IPR012336">
    <property type="entry name" value="Thioredoxin-like_fold"/>
</dbReference>
<evidence type="ECO:0000256" key="4">
    <source>
        <dbReference type="ARBA" id="ARBA00023157"/>
    </source>
</evidence>
<gene>
    <name evidence="9" type="ORF">HKI87_15g79220</name>
</gene>
<evidence type="ECO:0000259" key="8">
    <source>
        <dbReference type="Pfam" id="PF13462"/>
    </source>
</evidence>
<organism evidence="9 10">
    <name type="scientific">Chloropicon roscoffensis</name>
    <dbReference type="NCBI Taxonomy" id="1461544"/>
    <lineage>
        <taxon>Eukaryota</taxon>
        <taxon>Viridiplantae</taxon>
        <taxon>Chlorophyta</taxon>
        <taxon>Chloropicophyceae</taxon>
        <taxon>Chloropicales</taxon>
        <taxon>Chloropicaceae</taxon>
        <taxon>Chloropicon</taxon>
    </lineage>
</organism>
<feature type="transmembrane region" description="Helical" evidence="7">
    <location>
        <begin position="64"/>
        <end position="85"/>
    </location>
</feature>
<evidence type="ECO:0000256" key="5">
    <source>
        <dbReference type="ARBA" id="ARBA00023284"/>
    </source>
</evidence>
<dbReference type="InterPro" id="IPR036249">
    <property type="entry name" value="Thioredoxin-like_sf"/>
</dbReference>
<dbReference type="Gene3D" id="3.40.30.10">
    <property type="entry name" value="Glutaredoxin"/>
    <property type="match status" value="1"/>
</dbReference>
<evidence type="ECO:0000256" key="3">
    <source>
        <dbReference type="ARBA" id="ARBA00023002"/>
    </source>
</evidence>
<dbReference type="AlphaFoldDB" id="A0AAX4PJH3"/>
<proteinExistence type="inferred from homology"/>
<comment type="similarity">
    <text evidence="1">Belongs to the thioredoxin family. DsbA subfamily.</text>
</comment>
<keyword evidence="4" id="KW-1015">Disulfide bond</keyword>
<accession>A0AAX4PJH3</accession>
<dbReference type="GO" id="GO:0016491">
    <property type="term" value="F:oxidoreductase activity"/>
    <property type="evidence" value="ECO:0007669"/>
    <property type="project" value="UniProtKB-KW"/>
</dbReference>
<dbReference type="Proteomes" id="UP001472866">
    <property type="component" value="Chromosome 15"/>
</dbReference>
<dbReference type="EMBL" id="CP151515">
    <property type="protein sequence ID" value="WZN66357.1"/>
    <property type="molecule type" value="Genomic_DNA"/>
</dbReference>
<keyword evidence="2" id="KW-0732">Signal</keyword>
<feature type="region of interest" description="Disordered" evidence="6">
    <location>
        <begin position="19"/>
        <end position="40"/>
    </location>
</feature>
<reference evidence="9 10" key="1">
    <citation type="submission" date="2024-03" db="EMBL/GenBank/DDBJ databases">
        <title>Complete genome sequence of the green alga Chloropicon roscoffensis RCC1871.</title>
        <authorList>
            <person name="Lemieux C."/>
            <person name="Pombert J.-F."/>
            <person name="Otis C."/>
            <person name="Turmel M."/>
        </authorList>
    </citation>
    <scope>NUCLEOTIDE SEQUENCE [LARGE SCALE GENOMIC DNA]</scope>
    <source>
        <strain evidence="9 10">RCC1871</strain>
    </source>
</reference>
<protein>
    <submittedName>
        <fullName evidence="9">Disulfide bond formation protein D</fullName>
    </submittedName>
</protein>
<evidence type="ECO:0000313" key="9">
    <source>
        <dbReference type="EMBL" id="WZN66357.1"/>
    </source>
</evidence>
<dbReference type="Pfam" id="PF13462">
    <property type="entry name" value="Thioredoxin_4"/>
    <property type="match status" value="1"/>
</dbReference>
<evidence type="ECO:0000256" key="7">
    <source>
        <dbReference type="SAM" id="Phobius"/>
    </source>
</evidence>
<dbReference type="PANTHER" id="PTHR13887:SF14">
    <property type="entry name" value="DISULFIDE BOND FORMATION PROTEIN D"/>
    <property type="match status" value="1"/>
</dbReference>
<keyword evidence="7" id="KW-0812">Transmembrane</keyword>
<evidence type="ECO:0000256" key="6">
    <source>
        <dbReference type="SAM" id="MobiDB-lite"/>
    </source>
</evidence>
<name>A0AAX4PJH3_9CHLO</name>
<keyword evidence="7" id="KW-0472">Membrane</keyword>
<keyword evidence="3" id="KW-0560">Oxidoreductase</keyword>
<evidence type="ECO:0000313" key="10">
    <source>
        <dbReference type="Proteomes" id="UP001472866"/>
    </source>
</evidence>
<sequence length="306" mass="34577">MDTSDAHIRQLRARLARLESSPARPSRSNGLARYTKKSFSQSQRALKRRVESRGFGLLPTLDSLPYYLFGLSILCFLGLPFYLLFEQGLPEPKQLFEPPSADMPSKSKATRPRAGYHFEPGVLEPEGRALGRADAPIHVVEFTDFFCPHCQEAHDIVRDTILKKYVPTGRLRFESNPVAFLDDDSLRAAAAALCAQEQHKYWEIRDLLFQVDLSSKPDRAKSIFNAALLRRLANLAGLELKAFSTCFYSQRYVGEVHRISSLSRELGVIGTPHFLINNEHVEGVVDETEFVKRLGRIYDHGRDGGK</sequence>